<name>A0A845BE37_9PROT</name>
<dbReference type="OrthoDB" id="7283944at2"/>
<protein>
    <recommendedName>
        <fullName evidence="4">Phosphate starvation-inducible protein PsiF</fullName>
    </recommendedName>
</protein>
<feature type="chain" id="PRO_5032986263" description="Phosphate starvation-inducible protein PsiF" evidence="1">
    <location>
        <begin position="22"/>
        <end position="74"/>
    </location>
</feature>
<keyword evidence="3" id="KW-1185">Reference proteome</keyword>
<accession>A0A845BE37</accession>
<dbReference type="RefSeq" id="WP_160937545.1">
    <property type="nucleotide sequence ID" value="NZ_SNVJ01000011.1"/>
</dbReference>
<gene>
    <name evidence="2" type="ORF">E0493_13630</name>
</gene>
<keyword evidence="1" id="KW-0732">Signal</keyword>
<dbReference type="EMBL" id="SNVJ01000011">
    <property type="protein sequence ID" value="MXP64386.1"/>
    <property type="molecule type" value="Genomic_DNA"/>
</dbReference>
<reference evidence="2 3" key="1">
    <citation type="submission" date="2019-03" db="EMBL/GenBank/DDBJ databases">
        <title>Roseomonas sp. a novel Roseomonas species isolated from Sea whip Gorgonian.</title>
        <authorList>
            <person name="Li F."/>
            <person name="Pan X."/>
            <person name="Huang S."/>
            <person name="Li Z."/>
            <person name="Meng B."/>
        </authorList>
    </citation>
    <scope>NUCLEOTIDE SEQUENCE [LARGE SCALE GENOMIC DNA]</scope>
    <source>
        <strain evidence="2 3">M0104</strain>
    </source>
</reference>
<evidence type="ECO:0008006" key="4">
    <source>
        <dbReference type="Google" id="ProtNLM"/>
    </source>
</evidence>
<dbReference type="AlphaFoldDB" id="A0A845BE37"/>
<dbReference type="Proteomes" id="UP000460715">
    <property type="component" value="Unassembled WGS sequence"/>
</dbReference>
<evidence type="ECO:0000313" key="2">
    <source>
        <dbReference type="EMBL" id="MXP64386.1"/>
    </source>
</evidence>
<dbReference type="PROSITE" id="PS51257">
    <property type="entry name" value="PROKAR_LIPOPROTEIN"/>
    <property type="match status" value="1"/>
</dbReference>
<sequence length="74" mass="8020">MKPLLFLLTAAALACATPALARGKATGEAVQHRAPSPARLAQQERMRGCNATARTQNLHGAPRKEFMRGCLRKH</sequence>
<proteinExistence type="predicted"/>
<feature type="signal peptide" evidence="1">
    <location>
        <begin position="1"/>
        <end position="21"/>
    </location>
</feature>
<dbReference type="InterPro" id="IPR011690">
    <property type="entry name" value="P_starv_induced_PsiF"/>
</dbReference>
<evidence type="ECO:0000256" key="1">
    <source>
        <dbReference type="SAM" id="SignalP"/>
    </source>
</evidence>
<dbReference type="Pfam" id="PF07769">
    <property type="entry name" value="PsiF_repeat"/>
    <property type="match status" value="1"/>
</dbReference>
<organism evidence="2 3">
    <name type="scientific">Teichococcus coralli</name>
    <dbReference type="NCBI Taxonomy" id="2545983"/>
    <lineage>
        <taxon>Bacteria</taxon>
        <taxon>Pseudomonadati</taxon>
        <taxon>Pseudomonadota</taxon>
        <taxon>Alphaproteobacteria</taxon>
        <taxon>Acetobacterales</taxon>
        <taxon>Roseomonadaceae</taxon>
        <taxon>Roseomonas</taxon>
    </lineage>
</organism>
<evidence type="ECO:0000313" key="3">
    <source>
        <dbReference type="Proteomes" id="UP000460715"/>
    </source>
</evidence>
<comment type="caution">
    <text evidence="2">The sequence shown here is derived from an EMBL/GenBank/DDBJ whole genome shotgun (WGS) entry which is preliminary data.</text>
</comment>